<dbReference type="Proteomes" id="UP000243459">
    <property type="component" value="Chromosome 6"/>
</dbReference>
<dbReference type="PANTHER" id="PTHR33227:SF21">
    <property type="entry name" value="F12F1.21 PROTEIN"/>
    <property type="match status" value="1"/>
</dbReference>
<dbReference type="OrthoDB" id="776013at2759"/>
<organism evidence="4 5">
    <name type="scientific">Asparagus officinalis</name>
    <name type="common">Garden asparagus</name>
    <dbReference type="NCBI Taxonomy" id="4686"/>
    <lineage>
        <taxon>Eukaryota</taxon>
        <taxon>Viridiplantae</taxon>
        <taxon>Streptophyta</taxon>
        <taxon>Embryophyta</taxon>
        <taxon>Tracheophyta</taxon>
        <taxon>Spermatophyta</taxon>
        <taxon>Magnoliopsida</taxon>
        <taxon>Liliopsida</taxon>
        <taxon>Asparagales</taxon>
        <taxon>Asparagaceae</taxon>
        <taxon>Asparagoideae</taxon>
        <taxon>Asparagus</taxon>
    </lineage>
</organism>
<dbReference type="InterPro" id="IPR006969">
    <property type="entry name" value="Stig-like"/>
</dbReference>
<feature type="signal peptide" evidence="3">
    <location>
        <begin position="1"/>
        <end position="20"/>
    </location>
</feature>
<feature type="chain" id="PRO_5024364733" description="Stigma-specific STIG1-like protein 1" evidence="3">
    <location>
        <begin position="21"/>
        <end position="133"/>
    </location>
</feature>
<gene>
    <name evidence="4" type="ORF">A4U43_C06F10900</name>
</gene>
<dbReference type="OMA" id="SEGPDCC"/>
<evidence type="ECO:0000256" key="1">
    <source>
        <dbReference type="ARBA" id="ARBA00006010"/>
    </source>
</evidence>
<evidence type="ECO:0000256" key="2">
    <source>
        <dbReference type="ARBA" id="ARBA00022729"/>
    </source>
</evidence>
<evidence type="ECO:0000313" key="4">
    <source>
        <dbReference type="EMBL" id="ONK66684.1"/>
    </source>
</evidence>
<evidence type="ECO:0000256" key="3">
    <source>
        <dbReference type="SAM" id="SignalP"/>
    </source>
</evidence>
<sequence length="133" mass="14656">MMSRIFIIVALFMCVTLASTNTPSSSVEDESPSLRSTSHFFDHYNPRASMTCDKFPRVCRATGSPGPDCCRKHCVDVMIDNLNCGECGMKCRYGEACCSGNCVNIMYDAKNCGGCKIRCKKGNFCKYGMCSYA</sequence>
<comment type="similarity">
    <text evidence="1">Belongs to the STIG1 family.</text>
</comment>
<evidence type="ECO:0000313" key="5">
    <source>
        <dbReference type="Proteomes" id="UP000243459"/>
    </source>
</evidence>
<evidence type="ECO:0008006" key="6">
    <source>
        <dbReference type="Google" id="ProtNLM"/>
    </source>
</evidence>
<dbReference type="AlphaFoldDB" id="A0A5P1ELM9"/>
<reference evidence="5" key="1">
    <citation type="journal article" date="2017" name="Nat. Commun.">
        <title>The asparagus genome sheds light on the origin and evolution of a young Y chromosome.</title>
        <authorList>
            <person name="Harkess A."/>
            <person name="Zhou J."/>
            <person name="Xu C."/>
            <person name="Bowers J.E."/>
            <person name="Van der Hulst R."/>
            <person name="Ayyampalayam S."/>
            <person name="Mercati F."/>
            <person name="Riccardi P."/>
            <person name="McKain M.R."/>
            <person name="Kakrana A."/>
            <person name="Tang H."/>
            <person name="Ray J."/>
            <person name="Groenendijk J."/>
            <person name="Arikit S."/>
            <person name="Mathioni S.M."/>
            <person name="Nakano M."/>
            <person name="Shan H."/>
            <person name="Telgmann-Rauber A."/>
            <person name="Kanno A."/>
            <person name="Yue Z."/>
            <person name="Chen H."/>
            <person name="Li W."/>
            <person name="Chen Y."/>
            <person name="Xu X."/>
            <person name="Zhang Y."/>
            <person name="Luo S."/>
            <person name="Chen H."/>
            <person name="Gao J."/>
            <person name="Mao Z."/>
            <person name="Pires J.C."/>
            <person name="Luo M."/>
            <person name="Kudrna D."/>
            <person name="Wing R.A."/>
            <person name="Meyers B.C."/>
            <person name="Yi K."/>
            <person name="Kong H."/>
            <person name="Lavrijsen P."/>
            <person name="Sunseri F."/>
            <person name="Falavigna A."/>
            <person name="Ye Y."/>
            <person name="Leebens-Mack J.H."/>
            <person name="Chen G."/>
        </authorList>
    </citation>
    <scope>NUCLEOTIDE SEQUENCE [LARGE SCALE GENOMIC DNA]</scope>
    <source>
        <strain evidence="5">cv. DH0086</strain>
    </source>
</reference>
<dbReference type="PANTHER" id="PTHR33227">
    <property type="entry name" value="STIGMA-SPECIFIC STIG1-LIKE PROTEIN 3"/>
    <property type="match status" value="1"/>
</dbReference>
<dbReference type="Pfam" id="PF04885">
    <property type="entry name" value="Stig1"/>
    <property type="match status" value="1"/>
</dbReference>
<proteinExistence type="inferred from homology"/>
<protein>
    <recommendedName>
        <fullName evidence="6">Stigma-specific STIG1-like protein 1</fullName>
    </recommendedName>
</protein>
<name>A0A5P1ELM9_ASPOF</name>
<accession>A0A5P1ELM9</accession>
<dbReference type="EMBL" id="CM007386">
    <property type="protein sequence ID" value="ONK66684.1"/>
    <property type="molecule type" value="Genomic_DNA"/>
</dbReference>
<keyword evidence="5" id="KW-1185">Reference proteome</keyword>
<keyword evidence="2 3" id="KW-0732">Signal</keyword>
<dbReference type="Gramene" id="ONK66684">
    <property type="protein sequence ID" value="ONK66684"/>
    <property type="gene ID" value="A4U43_C06F10900"/>
</dbReference>